<sequence>MSPTHTPIFRYLLLGFERTGRGWLSWGQLVWPAQTPLTAAPDPPHLPPTSKLSFNLLASLRCRRRRRQSSPSFYNFSTGPAPARDTVIKHTSGQPGQPPSTTATSPLPPHYLSCGGSYHSMGTGHTPHGLQPLGGGEPSPGGLASLGKAGQAGALTGPRQQEEVRQGWVVVDGYTPHHSVTSVIRQAKVCMGQLQLGANRPTTPGACSCYAPGKGLWGLLGWRPGLFPGRPQGF</sequence>
<dbReference type="EMBL" id="JWIN03000009">
    <property type="protein sequence ID" value="KAB1273139.1"/>
    <property type="molecule type" value="Genomic_DNA"/>
</dbReference>
<keyword evidence="3" id="KW-1185">Reference proteome</keyword>
<evidence type="ECO:0000256" key="1">
    <source>
        <dbReference type="SAM" id="MobiDB-lite"/>
    </source>
</evidence>
<protein>
    <submittedName>
        <fullName evidence="2">Uncharacterized protein</fullName>
    </submittedName>
</protein>
<evidence type="ECO:0000313" key="3">
    <source>
        <dbReference type="Proteomes" id="UP000299084"/>
    </source>
</evidence>
<feature type="compositionally biased region" description="Polar residues" evidence="1">
    <location>
        <begin position="69"/>
        <end position="78"/>
    </location>
</feature>
<gene>
    <name evidence="2" type="ORF">Cadr_000012036</name>
</gene>
<proteinExistence type="predicted"/>
<name>A0A5N4DPX4_CAMDR</name>
<reference evidence="2 3" key="1">
    <citation type="journal article" date="2019" name="Mol. Ecol. Resour.">
        <title>Improving Illumina assemblies with Hi-C and long reads: an example with the North African dromedary.</title>
        <authorList>
            <person name="Elbers J.P."/>
            <person name="Rogers M.F."/>
            <person name="Perelman P.L."/>
            <person name="Proskuryakova A.A."/>
            <person name="Serdyukova N.A."/>
            <person name="Johnson W.E."/>
            <person name="Horin P."/>
            <person name="Corander J."/>
            <person name="Murphy D."/>
            <person name="Burger P.A."/>
        </authorList>
    </citation>
    <scope>NUCLEOTIDE SEQUENCE [LARGE SCALE GENOMIC DNA]</scope>
    <source>
        <strain evidence="2">Drom800</strain>
        <tissue evidence="2">Blood</tissue>
    </source>
</reference>
<accession>A0A5N4DPX4</accession>
<feature type="region of interest" description="Disordered" evidence="1">
    <location>
        <begin position="69"/>
        <end position="162"/>
    </location>
</feature>
<comment type="caution">
    <text evidence="2">The sequence shown here is derived from an EMBL/GenBank/DDBJ whole genome shotgun (WGS) entry which is preliminary data.</text>
</comment>
<evidence type="ECO:0000313" key="2">
    <source>
        <dbReference type="EMBL" id="KAB1273139.1"/>
    </source>
</evidence>
<dbReference type="AlphaFoldDB" id="A0A5N4DPX4"/>
<organism evidence="2 3">
    <name type="scientific">Camelus dromedarius</name>
    <name type="common">Dromedary</name>
    <name type="synonym">Arabian camel</name>
    <dbReference type="NCBI Taxonomy" id="9838"/>
    <lineage>
        <taxon>Eukaryota</taxon>
        <taxon>Metazoa</taxon>
        <taxon>Chordata</taxon>
        <taxon>Craniata</taxon>
        <taxon>Vertebrata</taxon>
        <taxon>Euteleostomi</taxon>
        <taxon>Mammalia</taxon>
        <taxon>Eutheria</taxon>
        <taxon>Laurasiatheria</taxon>
        <taxon>Artiodactyla</taxon>
        <taxon>Tylopoda</taxon>
        <taxon>Camelidae</taxon>
        <taxon>Camelus</taxon>
    </lineage>
</organism>
<dbReference type="Proteomes" id="UP000299084">
    <property type="component" value="Unassembled WGS sequence"/>
</dbReference>